<evidence type="ECO:0000259" key="3">
    <source>
        <dbReference type="Pfam" id="PF02769"/>
    </source>
</evidence>
<comment type="caution">
    <text evidence="4">The sequence shown here is derived from an EMBL/GenBank/DDBJ whole genome shotgun (WGS) entry which is preliminary data.</text>
</comment>
<name>A0A7C4NP89_STAMA</name>
<dbReference type="GO" id="GO:0051604">
    <property type="term" value="P:protein maturation"/>
    <property type="evidence" value="ECO:0007669"/>
    <property type="project" value="TreeGrafter"/>
</dbReference>
<accession>A0A7C4NP89</accession>
<dbReference type="Gene3D" id="3.30.1330.10">
    <property type="entry name" value="PurM-like, N-terminal domain"/>
    <property type="match status" value="1"/>
</dbReference>
<dbReference type="EMBL" id="DTBP01000013">
    <property type="protein sequence ID" value="HGQ73749.1"/>
    <property type="molecule type" value="Genomic_DNA"/>
</dbReference>
<dbReference type="InterPro" id="IPR016188">
    <property type="entry name" value="PurM-like_N"/>
</dbReference>
<dbReference type="InterPro" id="IPR010918">
    <property type="entry name" value="PurM-like_C_dom"/>
</dbReference>
<evidence type="ECO:0000259" key="2">
    <source>
        <dbReference type="Pfam" id="PF00586"/>
    </source>
</evidence>
<reference evidence="4" key="1">
    <citation type="journal article" date="2020" name="mSystems">
        <title>Genome- and Community-Level Interaction Insights into Carbon Utilization and Element Cycling Functions of Hydrothermarchaeota in Hydrothermal Sediment.</title>
        <authorList>
            <person name="Zhou Z."/>
            <person name="Liu Y."/>
            <person name="Xu W."/>
            <person name="Pan J."/>
            <person name="Luo Z.H."/>
            <person name="Li M."/>
        </authorList>
    </citation>
    <scope>NUCLEOTIDE SEQUENCE [LARGE SCALE GENOMIC DNA]</scope>
    <source>
        <strain evidence="4">SpSt-648</strain>
    </source>
</reference>
<evidence type="ECO:0000256" key="1">
    <source>
        <dbReference type="ARBA" id="ARBA00006243"/>
    </source>
</evidence>
<dbReference type="InterPro" id="IPR036921">
    <property type="entry name" value="PurM-like_N_sf"/>
</dbReference>
<feature type="domain" description="PurM-like C-terminal" evidence="3">
    <location>
        <begin position="150"/>
        <end position="303"/>
    </location>
</feature>
<evidence type="ECO:0000313" key="4">
    <source>
        <dbReference type="EMBL" id="HGQ73749.1"/>
    </source>
</evidence>
<gene>
    <name evidence="4" type="ORF">ENU20_01550</name>
</gene>
<sequence length="340" mass="37862">MLKTGKLPWNILWEFIKILPIEDIDLVMGPSFGEDSAVLRVKDGFLVVHTDPITAASRRAGWLAIHISANDVAVRGVKPKWFLITALLPPSYEYDDIREVFIDASRALKEVDGIVVGGHTEITPDLNRPILVVTSMGYTNSRVIYTRDAKPGDKVVIIGRVGGEGAGVLAWDFEKVLLDRGVDKNIVDRAKRFIEDVSVVNKALLIKDYVNTMHDPTEGGLIQGLREVAVASGVNIIVDLEKVFIDEVVDNVVKCFNLDPLRILSSGLLVTTVPRNKFEDLISIVEKENWSYSVIGEVVNGDGELILRRKGNIVEVINEDVIDEIYKLYSRNKDTPVYRV</sequence>
<protein>
    <submittedName>
        <fullName evidence="4">AIR synthase</fullName>
    </submittedName>
</protein>
<dbReference type="Pfam" id="PF00586">
    <property type="entry name" value="AIRS"/>
    <property type="match status" value="1"/>
</dbReference>
<dbReference type="InterPro" id="IPR011854">
    <property type="entry name" value="HypE"/>
</dbReference>
<comment type="similarity">
    <text evidence="1">Belongs to the HypE family.</text>
</comment>
<dbReference type="PANTHER" id="PTHR30303:SF4">
    <property type="entry name" value="HYDROGENASE EXPRESSION_FORMATION PROTEIN HYPE"/>
    <property type="match status" value="1"/>
</dbReference>
<dbReference type="InterPro" id="IPR036676">
    <property type="entry name" value="PurM-like_C_sf"/>
</dbReference>
<dbReference type="SUPFAM" id="SSF56042">
    <property type="entry name" value="PurM C-terminal domain-like"/>
    <property type="match status" value="1"/>
</dbReference>
<dbReference type="PANTHER" id="PTHR30303">
    <property type="entry name" value="HYDROGENASE ISOENZYMES FORMATION PROTEIN HYPE"/>
    <property type="match status" value="1"/>
</dbReference>
<proteinExistence type="inferred from homology"/>
<dbReference type="PIRSF" id="PIRSF005644">
    <property type="entry name" value="Hdrgns_mtr_HypE"/>
    <property type="match status" value="1"/>
</dbReference>
<dbReference type="CDD" id="cd06061">
    <property type="entry name" value="PurM-like1"/>
    <property type="match status" value="1"/>
</dbReference>
<dbReference type="Pfam" id="PF02769">
    <property type="entry name" value="AIRS_C"/>
    <property type="match status" value="1"/>
</dbReference>
<organism evidence="4">
    <name type="scientific">Staphylothermus marinus</name>
    <dbReference type="NCBI Taxonomy" id="2280"/>
    <lineage>
        <taxon>Archaea</taxon>
        <taxon>Thermoproteota</taxon>
        <taxon>Thermoprotei</taxon>
        <taxon>Desulfurococcales</taxon>
        <taxon>Desulfurococcaceae</taxon>
        <taxon>Staphylothermus</taxon>
    </lineage>
</organism>
<dbReference type="Gene3D" id="3.90.650.10">
    <property type="entry name" value="PurM-like C-terminal domain"/>
    <property type="match status" value="1"/>
</dbReference>
<feature type="domain" description="PurM-like N-terminal" evidence="2">
    <location>
        <begin position="33"/>
        <end position="137"/>
    </location>
</feature>
<dbReference type="AlphaFoldDB" id="A0A7C4NP89"/>
<dbReference type="SUPFAM" id="SSF55326">
    <property type="entry name" value="PurM N-terminal domain-like"/>
    <property type="match status" value="1"/>
</dbReference>